<dbReference type="PANTHER" id="PTHR45786">
    <property type="entry name" value="DNA BINDING PROTEIN-LIKE"/>
    <property type="match status" value="1"/>
</dbReference>
<organism evidence="1 2">
    <name type="scientific">Paspalum notatum var. saurae</name>
    <dbReference type="NCBI Taxonomy" id="547442"/>
    <lineage>
        <taxon>Eukaryota</taxon>
        <taxon>Viridiplantae</taxon>
        <taxon>Streptophyta</taxon>
        <taxon>Embryophyta</taxon>
        <taxon>Tracheophyta</taxon>
        <taxon>Spermatophyta</taxon>
        <taxon>Magnoliopsida</taxon>
        <taxon>Liliopsida</taxon>
        <taxon>Poales</taxon>
        <taxon>Poaceae</taxon>
        <taxon>PACMAD clade</taxon>
        <taxon>Panicoideae</taxon>
        <taxon>Andropogonodae</taxon>
        <taxon>Paspaleae</taxon>
        <taxon>Paspalinae</taxon>
        <taxon>Paspalum</taxon>
    </lineage>
</organism>
<name>A0AAQ3XGB4_PASNO</name>
<dbReference type="Proteomes" id="UP001341281">
    <property type="component" value="Chromosome 10"/>
</dbReference>
<gene>
    <name evidence="1" type="ORF">U9M48_042596</name>
</gene>
<reference evidence="1 2" key="1">
    <citation type="submission" date="2024-02" db="EMBL/GenBank/DDBJ databases">
        <title>High-quality chromosome-scale genome assembly of Pensacola bahiagrass (Paspalum notatum Flugge var. saurae).</title>
        <authorList>
            <person name="Vega J.M."/>
            <person name="Podio M."/>
            <person name="Orjuela J."/>
            <person name="Siena L.A."/>
            <person name="Pessino S.C."/>
            <person name="Combes M.C."/>
            <person name="Mariac C."/>
            <person name="Albertini E."/>
            <person name="Pupilli F."/>
            <person name="Ortiz J.P.A."/>
            <person name="Leblanc O."/>
        </authorList>
    </citation>
    <scope>NUCLEOTIDE SEQUENCE [LARGE SCALE GENOMIC DNA]</scope>
    <source>
        <strain evidence="1">R1</strain>
        <tissue evidence="1">Leaf</tissue>
    </source>
</reference>
<accession>A0AAQ3XGB4</accession>
<sequence length="150" mass="16991">MDLLPMSASIVVHSFGIRSACKEHIRAKVRLPFLKEHPVFLAELLDHGGGLLSNYFFKSTRSYNSMFAFTSLGAKIDKGINKGPGPYVFKINGQVHRRIGSLLPDEGKSPEYAQLYIYDTENEVQNRISIFDRDRGCDKDNEVARRLSRV</sequence>
<keyword evidence="2" id="KW-1185">Reference proteome</keyword>
<proteinExistence type="predicted"/>
<evidence type="ECO:0000313" key="1">
    <source>
        <dbReference type="EMBL" id="WVZ97031.1"/>
    </source>
</evidence>
<evidence type="ECO:0000313" key="2">
    <source>
        <dbReference type="Proteomes" id="UP001341281"/>
    </source>
</evidence>
<dbReference type="EMBL" id="CP144754">
    <property type="protein sequence ID" value="WVZ97031.1"/>
    <property type="molecule type" value="Genomic_DNA"/>
</dbReference>
<protein>
    <submittedName>
        <fullName evidence="1">Uncharacterized protein</fullName>
    </submittedName>
</protein>
<dbReference type="AlphaFoldDB" id="A0AAQ3XGB4"/>
<dbReference type="PANTHER" id="PTHR45786:SF74">
    <property type="entry name" value="ATP-DEPENDENT DNA HELICASE"/>
    <property type="match status" value="1"/>
</dbReference>